<dbReference type="PROSITE" id="PS00093">
    <property type="entry name" value="N4_MTASE"/>
    <property type="match status" value="1"/>
</dbReference>
<evidence type="ECO:0000313" key="10">
    <source>
        <dbReference type="EMBL" id="PZQ18969.1"/>
    </source>
</evidence>
<evidence type="ECO:0000256" key="6">
    <source>
        <dbReference type="ARBA" id="ARBA00023125"/>
    </source>
</evidence>
<dbReference type="GO" id="GO:0003677">
    <property type="term" value="F:DNA binding"/>
    <property type="evidence" value="ECO:0007669"/>
    <property type="project" value="UniProtKB-KW"/>
</dbReference>
<evidence type="ECO:0000256" key="2">
    <source>
        <dbReference type="ARBA" id="ARBA00022603"/>
    </source>
</evidence>
<dbReference type="Proteomes" id="UP000249577">
    <property type="component" value="Unassembled WGS sequence"/>
</dbReference>
<evidence type="ECO:0000256" key="4">
    <source>
        <dbReference type="ARBA" id="ARBA00022691"/>
    </source>
</evidence>
<evidence type="ECO:0000256" key="8">
    <source>
        <dbReference type="ARBA" id="ARBA00049120"/>
    </source>
</evidence>
<evidence type="ECO:0000256" key="1">
    <source>
        <dbReference type="ARBA" id="ARBA00010203"/>
    </source>
</evidence>
<dbReference type="Pfam" id="PF01555">
    <property type="entry name" value="N6_N4_Mtase"/>
    <property type="match status" value="1"/>
</dbReference>
<dbReference type="AlphaFoldDB" id="A0A2W5KS77"/>
<reference evidence="10 11" key="1">
    <citation type="submission" date="2017-08" db="EMBL/GenBank/DDBJ databases">
        <title>Infants hospitalized years apart are colonized by the same room-sourced microbial strains.</title>
        <authorList>
            <person name="Brooks B."/>
            <person name="Olm M.R."/>
            <person name="Firek B.A."/>
            <person name="Baker R."/>
            <person name="Thomas B.C."/>
            <person name="Morowitz M.J."/>
            <person name="Banfield J.F."/>
        </authorList>
    </citation>
    <scope>NUCLEOTIDE SEQUENCE [LARGE SCALE GENOMIC DNA]</scope>
    <source>
        <strain evidence="10">S2_005_003_R2_43</strain>
    </source>
</reference>
<dbReference type="SUPFAM" id="SSF53335">
    <property type="entry name" value="S-adenosyl-L-methionine-dependent methyltransferases"/>
    <property type="match status" value="2"/>
</dbReference>
<feature type="domain" description="DNA methylase N-4/N-6" evidence="9">
    <location>
        <begin position="12"/>
        <end position="81"/>
    </location>
</feature>
<keyword evidence="5" id="KW-0680">Restriction system</keyword>
<dbReference type="GO" id="GO:0008170">
    <property type="term" value="F:N-methyltransferase activity"/>
    <property type="evidence" value="ECO:0007669"/>
    <property type="project" value="InterPro"/>
</dbReference>
<sequence length="432" mass="47765">MAFDFADLKIVSPKRSQRAQTGWEGFFPYYAGYPESFARELLNSAGLPRASCILDPWNGSGTTTFAASALKLDAIGVDINPVMAIVARARTLPSSEKDALVPLGRELLEKADRYDGFEPAADALHSWFGPLTAGWIRRLERAISTTLVSDNTRAAGEIQLISAFAATYYVALFALCRELAATFQTSNPTWLKVAKPGERRAFADRRKLAERFNALVTGMASTLTHQDGETTDMSSVDLMVADTAAGLNIQRPVDFVLTSPPYCTRIDYTAVTRLQLAVIEPLLTIEKSDLSRSMLGSVRVPARSIEQSDEWGPACNAFLDAVKSHPSKASSGYYYKTHLDYFEKMYRSIRSVSCVMKDGGVAVLVVQDSFYKNINNPLPNIVTEIAGAHGLRLRRRDDFHLSKTLAGRHPHSRAYRQTFEAVEAVLCFEKIK</sequence>
<dbReference type="GO" id="GO:0009007">
    <property type="term" value="F:site-specific DNA-methyltransferase (adenine-specific) activity"/>
    <property type="evidence" value="ECO:0007669"/>
    <property type="project" value="UniProtKB-EC"/>
</dbReference>
<evidence type="ECO:0000313" key="11">
    <source>
        <dbReference type="Proteomes" id="UP000249577"/>
    </source>
</evidence>
<keyword evidence="3" id="KW-0808">Transferase</keyword>
<gene>
    <name evidence="10" type="ORF">DI565_00770</name>
</gene>
<dbReference type="InterPro" id="IPR017985">
    <property type="entry name" value="MeTrfase_CN4_CS"/>
</dbReference>
<evidence type="ECO:0000256" key="5">
    <source>
        <dbReference type="ARBA" id="ARBA00022747"/>
    </source>
</evidence>
<dbReference type="EMBL" id="QFPN01000001">
    <property type="protein sequence ID" value="PZQ18969.1"/>
    <property type="molecule type" value="Genomic_DNA"/>
</dbReference>
<organism evidence="10 11">
    <name type="scientific">Ancylobacter novellus</name>
    <name type="common">Thiobacillus novellus</name>
    <dbReference type="NCBI Taxonomy" id="921"/>
    <lineage>
        <taxon>Bacteria</taxon>
        <taxon>Pseudomonadati</taxon>
        <taxon>Pseudomonadota</taxon>
        <taxon>Alphaproteobacteria</taxon>
        <taxon>Hyphomicrobiales</taxon>
        <taxon>Xanthobacteraceae</taxon>
        <taxon>Ancylobacter</taxon>
    </lineage>
</organism>
<protein>
    <recommendedName>
        <fullName evidence="9">DNA methylase N-4/N-6 domain-containing protein</fullName>
    </recommendedName>
</protein>
<keyword evidence="2" id="KW-0489">Methyltransferase</keyword>
<evidence type="ECO:0000259" key="9">
    <source>
        <dbReference type="Pfam" id="PF01555"/>
    </source>
</evidence>
<evidence type="ECO:0000256" key="3">
    <source>
        <dbReference type="ARBA" id="ARBA00022679"/>
    </source>
</evidence>
<comment type="similarity">
    <text evidence="1">Belongs to the N(4)/N(6)-methyltransferase family. N(4) subfamily.</text>
</comment>
<dbReference type="InterPro" id="IPR029063">
    <property type="entry name" value="SAM-dependent_MTases_sf"/>
</dbReference>
<dbReference type="GO" id="GO:0015667">
    <property type="term" value="F:site-specific DNA-methyltransferase (cytosine-N4-specific) activity"/>
    <property type="evidence" value="ECO:0007669"/>
    <property type="project" value="UniProtKB-EC"/>
</dbReference>
<dbReference type="GO" id="GO:0009307">
    <property type="term" value="P:DNA restriction-modification system"/>
    <property type="evidence" value="ECO:0007669"/>
    <property type="project" value="UniProtKB-KW"/>
</dbReference>
<dbReference type="GO" id="GO:0032259">
    <property type="term" value="P:methylation"/>
    <property type="evidence" value="ECO:0007669"/>
    <property type="project" value="UniProtKB-KW"/>
</dbReference>
<comment type="catalytic activity">
    <reaction evidence="8">
        <text>a 2'-deoxycytidine in DNA + S-adenosyl-L-methionine = an N(4)-methyl-2'-deoxycytidine in DNA + S-adenosyl-L-homocysteine + H(+)</text>
        <dbReference type="Rhea" id="RHEA:16857"/>
        <dbReference type="Rhea" id="RHEA-COMP:11369"/>
        <dbReference type="Rhea" id="RHEA-COMP:13674"/>
        <dbReference type="ChEBI" id="CHEBI:15378"/>
        <dbReference type="ChEBI" id="CHEBI:57856"/>
        <dbReference type="ChEBI" id="CHEBI:59789"/>
        <dbReference type="ChEBI" id="CHEBI:85452"/>
        <dbReference type="ChEBI" id="CHEBI:137933"/>
        <dbReference type="EC" id="2.1.1.113"/>
    </reaction>
</comment>
<keyword evidence="4" id="KW-0949">S-adenosyl-L-methionine</keyword>
<accession>A0A2W5KS77</accession>
<comment type="catalytic activity">
    <reaction evidence="7">
        <text>a 2'-deoxyadenosine in DNA + S-adenosyl-L-methionine = an N(6)-methyl-2'-deoxyadenosine in DNA + S-adenosyl-L-homocysteine + H(+)</text>
        <dbReference type="Rhea" id="RHEA:15197"/>
        <dbReference type="Rhea" id="RHEA-COMP:12418"/>
        <dbReference type="Rhea" id="RHEA-COMP:12419"/>
        <dbReference type="ChEBI" id="CHEBI:15378"/>
        <dbReference type="ChEBI" id="CHEBI:57856"/>
        <dbReference type="ChEBI" id="CHEBI:59789"/>
        <dbReference type="ChEBI" id="CHEBI:90615"/>
        <dbReference type="ChEBI" id="CHEBI:90616"/>
        <dbReference type="EC" id="2.1.1.72"/>
    </reaction>
</comment>
<keyword evidence="6" id="KW-0238">DNA-binding</keyword>
<dbReference type="Gene3D" id="3.40.50.150">
    <property type="entry name" value="Vaccinia Virus protein VP39"/>
    <property type="match status" value="2"/>
</dbReference>
<dbReference type="InterPro" id="IPR002941">
    <property type="entry name" value="DNA_methylase_N4/N6"/>
</dbReference>
<proteinExistence type="inferred from homology"/>
<evidence type="ECO:0000256" key="7">
    <source>
        <dbReference type="ARBA" id="ARBA00047942"/>
    </source>
</evidence>
<name>A0A2W5KS77_ANCNO</name>
<comment type="caution">
    <text evidence="10">The sequence shown here is derived from an EMBL/GenBank/DDBJ whole genome shotgun (WGS) entry which is preliminary data.</text>
</comment>